<evidence type="ECO:0000313" key="6">
    <source>
        <dbReference type="EMBL" id="XBM46472.1"/>
    </source>
</evidence>
<feature type="domain" description="Transcriptional regulator LacI/GalR-like sensor" evidence="5">
    <location>
        <begin position="27"/>
        <end position="136"/>
    </location>
</feature>
<dbReference type="GO" id="GO:0000976">
    <property type="term" value="F:transcription cis-regulatory region binding"/>
    <property type="evidence" value="ECO:0007669"/>
    <property type="project" value="TreeGrafter"/>
</dbReference>
<sequence>MPTTLGRRRHLIDLGHTDARPHGVGDWTAASGYEFGRTFPVAEPFTAAFIANDAMAVGFIGALAERGYDVLRDVSVVGFDDVPEAQFLRPGLTTVRQDFGALGEAALTVILEVLDGPGTGRSPAPLEPTLVERGSSARVAGSRDEPARPVASATAPATAHGS</sequence>
<gene>
    <name evidence="6" type="ORF">AAME72_10235</name>
</gene>
<evidence type="ECO:0000256" key="1">
    <source>
        <dbReference type="ARBA" id="ARBA00023015"/>
    </source>
</evidence>
<dbReference type="SUPFAM" id="SSF53822">
    <property type="entry name" value="Periplasmic binding protein-like I"/>
    <property type="match status" value="1"/>
</dbReference>
<evidence type="ECO:0000256" key="4">
    <source>
        <dbReference type="SAM" id="MobiDB-lite"/>
    </source>
</evidence>
<keyword evidence="1" id="KW-0805">Transcription regulation</keyword>
<proteinExistence type="predicted"/>
<dbReference type="AlphaFoldDB" id="A0AAU7G6H6"/>
<evidence type="ECO:0000259" key="5">
    <source>
        <dbReference type="Pfam" id="PF13377"/>
    </source>
</evidence>
<accession>A0AAU7G6H6</accession>
<organism evidence="6">
    <name type="scientific">Leifsonia sp. NPDC080035</name>
    <dbReference type="NCBI Taxonomy" id="3143936"/>
    <lineage>
        <taxon>Bacteria</taxon>
        <taxon>Bacillati</taxon>
        <taxon>Actinomycetota</taxon>
        <taxon>Actinomycetes</taxon>
        <taxon>Micrococcales</taxon>
        <taxon>Microbacteriaceae</taxon>
        <taxon>Leifsonia</taxon>
    </lineage>
</organism>
<evidence type="ECO:0000256" key="2">
    <source>
        <dbReference type="ARBA" id="ARBA00023125"/>
    </source>
</evidence>
<reference evidence="6" key="1">
    <citation type="submission" date="2024-05" db="EMBL/GenBank/DDBJ databases">
        <title>The Natural Products Discovery Center: Release of the First 8490 Sequenced Strains for Exploring Actinobacteria Biosynthetic Diversity.</title>
        <authorList>
            <person name="Kalkreuter E."/>
            <person name="Kautsar S.A."/>
            <person name="Yang D."/>
            <person name="Bader C.D."/>
            <person name="Teijaro C.N."/>
            <person name="Fluegel L."/>
            <person name="Davis C.M."/>
            <person name="Simpson J.R."/>
            <person name="Lauterbach L."/>
            <person name="Steele A.D."/>
            <person name="Gui C."/>
            <person name="Meng S."/>
            <person name="Li G."/>
            <person name="Viehrig K."/>
            <person name="Ye F."/>
            <person name="Su P."/>
            <person name="Kiefer A.F."/>
            <person name="Nichols A."/>
            <person name="Cepeda A.J."/>
            <person name="Yan W."/>
            <person name="Fan B."/>
            <person name="Jiang Y."/>
            <person name="Adhikari A."/>
            <person name="Zheng C.-J."/>
            <person name="Schuster L."/>
            <person name="Cowan T.M."/>
            <person name="Smanski M.J."/>
            <person name="Chevrette M.G."/>
            <person name="de Carvalho L.P.S."/>
            <person name="Shen B."/>
        </authorList>
    </citation>
    <scope>NUCLEOTIDE SEQUENCE</scope>
    <source>
        <strain evidence="6">NPDC080035</strain>
    </source>
</reference>
<dbReference type="PANTHER" id="PTHR30146:SF109">
    <property type="entry name" value="HTH-TYPE TRANSCRIPTIONAL REGULATOR GALS"/>
    <property type="match status" value="1"/>
</dbReference>
<dbReference type="PANTHER" id="PTHR30146">
    <property type="entry name" value="LACI-RELATED TRANSCRIPTIONAL REPRESSOR"/>
    <property type="match status" value="1"/>
</dbReference>
<dbReference type="InterPro" id="IPR046335">
    <property type="entry name" value="LacI/GalR-like_sensor"/>
</dbReference>
<dbReference type="GO" id="GO:0003700">
    <property type="term" value="F:DNA-binding transcription factor activity"/>
    <property type="evidence" value="ECO:0007669"/>
    <property type="project" value="TreeGrafter"/>
</dbReference>
<keyword evidence="2" id="KW-0238">DNA-binding</keyword>
<dbReference type="InterPro" id="IPR028082">
    <property type="entry name" value="Peripla_BP_I"/>
</dbReference>
<evidence type="ECO:0000256" key="3">
    <source>
        <dbReference type="ARBA" id="ARBA00023163"/>
    </source>
</evidence>
<feature type="region of interest" description="Disordered" evidence="4">
    <location>
        <begin position="118"/>
        <end position="162"/>
    </location>
</feature>
<dbReference type="Gene3D" id="3.40.50.2300">
    <property type="match status" value="2"/>
</dbReference>
<keyword evidence="3" id="KW-0804">Transcription</keyword>
<dbReference type="EMBL" id="CP157390">
    <property type="protein sequence ID" value="XBM46472.1"/>
    <property type="molecule type" value="Genomic_DNA"/>
</dbReference>
<dbReference type="Pfam" id="PF13377">
    <property type="entry name" value="Peripla_BP_3"/>
    <property type="match status" value="1"/>
</dbReference>
<protein>
    <submittedName>
        <fullName evidence="6">Substrate-binding domain-containing protein</fullName>
    </submittedName>
</protein>
<name>A0AAU7G6H6_9MICO</name>
<dbReference type="RefSeq" id="WP_348786457.1">
    <property type="nucleotide sequence ID" value="NZ_CP157390.1"/>
</dbReference>